<evidence type="ECO:0000313" key="1">
    <source>
        <dbReference type="EMBL" id="CAI9166526.1"/>
    </source>
</evidence>
<sequence length="70" mass="8159">MYLVLRSDLFRSALCIIDDRETLKGHQHHEPASNASFKQRLVHQAWPYDSRLVSLGFNETHLVIQLTLEL</sequence>
<dbReference type="Proteomes" id="UP001176941">
    <property type="component" value="Chromosome 25"/>
</dbReference>
<accession>A0ABN8Z022</accession>
<proteinExistence type="predicted"/>
<gene>
    <name evidence="1" type="ORF">MRATA1EN1_LOCUS15488</name>
</gene>
<protein>
    <submittedName>
        <fullName evidence="1">Uncharacterized protein</fullName>
    </submittedName>
</protein>
<keyword evidence="2" id="KW-1185">Reference proteome</keyword>
<evidence type="ECO:0000313" key="2">
    <source>
        <dbReference type="Proteomes" id="UP001176941"/>
    </source>
</evidence>
<name>A0ABN8Z022_RANTA</name>
<reference evidence="1" key="1">
    <citation type="submission" date="2023-04" db="EMBL/GenBank/DDBJ databases">
        <authorList>
            <consortium name="ELIXIR-Norway"/>
        </authorList>
    </citation>
    <scope>NUCLEOTIDE SEQUENCE [LARGE SCALE GENOMIC DNA]</scope>
</reference>
<organism evidence="1 2">
    <name type="scientific">Rangifer tarandus platyrhynchus</name>
    <name type="common">Svalbard reindeer</name>
    <dbReference type="NCBI Taxonomy" id="3082113"/>
    <lineage>
        <taxon>Eukaryota</taxon>
        <taxon>Metazoa</taxon>
        <taxon>Chordata</taxon>
        <taxon>Craniata</taxon>
        <taxon>Vertebrata</taxon>
        <taxon>Euteleostomi</taxon>
        <taxon>Mammalia</taxon>
        <taxon>Eutheria</taxon>
        <taxon>Laurasiatheria</taxon>
        <taxon>Artiodactyla</taxon>
        <taxon>Ruminantia</taxon>
        <taxon>Pecora</taxon>
        <taxon>Cervidae</taxon>
        <taxon>Odocoileinae</taxon>
        <taxon>Rangifer</taxon>
    </lineage>
</organism>
<dbReference type="EMBL" id="OX459961">
    <property type="protein sequence ID" value="CAI9166526.1"/>
    <property type="molecule type" value="Genomic_DNA"/>
</dbReference>